<comment type="subcellular location">
    <subcellularLocation>
        <location evidence="1 6">Cell membrane</location>
        <topology evidence="1 6">Multi-pass membrane protein</topology>
    </subcellularLocation>
</comment>
<comment type="similarity">
    <text evidence="6">Belongs to the ABC-4 integral membrane protein family.</text>
</comment>
<keyword evidence="2 6" id="KW-1003">Cell membrane</keyword>
<evidence type="ECO:0000256" key="2">
    <source>
        <dbReference type="ARBA" id="ARBA00022475"/>
    </source>
</evidence>
<evidence type="ECO:0000313" key="9">
    <source>
        <dbReference type="Proteomes" id="UP000774130"/>
    </source>
</evidence>
<feature type="transmembrane region" description="Helical" evidence="6">
    <location>
        <begin position="197"/>
        <end position="216"/>
    </location>
</feature>
<evidence type="ECO:0000256" key="4">
    <source>
        <dbReference type="ARBA" id="ARBA00022989"/>
    </source>
</evidence>
<feature type="transmembrane region" description="Helical" evidence="6">
    <location>
        <begin position="597"/>
        <end position="619"/>
    </location>
</feature>
<name>A0ABS6TCT6_9ENTE</name>
<evidence type="ECO:0000256" key="5">
    <source>
        <dbReference type="ARBA" id="ARBA00023136"/>
    </source>
</evidence>
<evidence type="ECO:0000313" key="8">
    <source>
        <dbReference type="EMBL" id="MBV7390715.1"/>
    </source>
</evidence>
<feature type="transmembrane region" description="Helical" evidence="6">
    <location>
        <begin position="153"/>
        <end position="176"/>
    </location>
</feature>
<comment type="caution">
    <text evidence="8">The sequence shown here is derived from an EMBL/GenBank/DDBJ whole genome shotgun (WGS) entry which is preliminary data.</text>
</comment>
<dbReference type="Proteomes" id="UP000774130">
    <property type="component" value="Unassembled WGS sequence"/>
</dbReference>
<feature type="domain" description="ABC3 transporter permease C-terminal" evidence="7">
    <location>
        <begin position="61"/>
        <end position="180"/>
    </location>
</feature>
<dbReference type="EMBL" id="JAHUZB010000003">
    <property type="protein sequence ID" value="MBV7390715.1"/>
    <property type="molecule type" value="Genomic_DNA"/>
</dbReference>
<dbReference type="PANTHER" id="PTHR46795">
    <property type="entry name" value="ABC TRANSPORTER PERMEASE-RELATED-RELATED"/>
    <property type="match status" value="1"/>
</dbReference>
<dbReference type="RefSeq" id="WP_218325772.1">
    <property type="nucleotide sequence ID" value="NZ_JAHUZB010000003.1"/>
</dbReference>
<keyword evidence="9" id="KW-1185">Reference proteome</keyword>
<keyword evidence="5 6" id="KW-0472">Membrane</keyword>
<evidence type="ECO:0000259" key="7">
    <source>
        <dbReference type="Pfam" id="PF02687"/>
    </source>
</evidence>
<protein>
    <submittedName>
        <fullName evidence="8">FtsX-like permease family protein</fullName>
    </submittedName>
</protein>
<feature type="transmembrane region" description="Helical" evidence="6">
    <location>
        <begin position="222"/>
        <end position="254"/>
    </location>
</feature>
<feature type="transmembrane region" description="Helical" evidence="6">
    <location>
        <begin position="282"/>
        <end position="306"/>
    </location>
</feature>
<organism evidence="8 9">
    <name type="scientific">Enterococcus alishanensis</name>
    <dbReference type="NCBI Taxonomy" id="1303817"/>
    <lineage>
        <taxon>Bacteria</taxon>
        <taxon>Bacillati</taxon>
        <taxon>Bacillota</taxon>
        <taxon>Bacilli</taxon>
        <taxon>Lactobacillales</taxon>
        <taxon>Enterococcaceae</taxon>
        <taxon>Enterococcus</taxon>
    </lineage>
</organism>
<dbReference type="InterPro" id="IPR003838">
    <property type="entry name" value="ABC3_permease_C"/>
</dbReference>
<feature type="transmembrane region" description="Helical" evidence="6">
    <location>
        <begin position="631"/>
        <end position="652"/>
    </location>
</feature>
<gene>
    <name evidence="8" type="ORF">KUA55_08490</name>
</gene>
<dbReference type="PIRSF" id="PIRSF018968">
    <property type="entry name" value="ABC_permease_BceB"/>
    <property type="match status" value="1"/>
</dbReference>
<feature type="transmembrane region" description="Helical" evidence="6">
    <location>
        <begin position="59"/>
        <end position="79"/>
    </location>
</feature>
<dbReference type="InterPro" id="IPR027022">
    <property type="entry name" value="ABC_permease_BceB-typ"/>
</dbReference>
<evidence type="ECO:0000256" key="1">
    <source>
        <dbReference type="ARBA" id="ARBA00004651"/>
    </source>
</evidence>
<keyword evidence="3 6" id="KW-0812">Transmembrane</keyword>
<accession>A0ABS6TCT6</accession>
<feature type="transmembrane region" description="Helical" evidence="6">
    <location>
        <begin position="100"/>
        <end position="133"/>
    </location>
</feature>
<keyword evidence="6" id="KW-0813">Transport</keyword>
<feature type="transmembrane region" description="Helical" evidence="6">
    <location>
        <begin position="542"/>
        <end position="563"/>
    </location>
</feature>
<proteinExistence type="inferred from homology"/>
<reference evidence="8 9" key="1">
    <citation type="submission" date="2021-06" db="EMBL/GenBank/DDBJ databases">
        <title>Enterococcus alishanensis sp. nov., a novel lactic acid bacterium isolated from fresh coffee beans.</title>
        <authorList>
            <person name="Chen Y.-S."/>
        </authorList>
    </citation>
    <scope>NUCLEOTIDE SEQUENCE [LARGE SCALE GENOMIC DNA]</scope>
    <source>
        <strain evidence="8 9">ALS3</strain>
    </source>
</reference>
<dbReference type="Pfam" id="PF02687">
    <property type="entry name" value="FtsX"/>
    <property type="match status" value="1"/>
</dbReference>
<sequence length="667" mass="75570">MFYFKLAWGNLRKNKTVYLPFLASMTYLVIMNLLMQVMVNNPGMRSMPSAMTVHSMFSFGNVVIIIFSIIFSFYTNSFLIKRRQKELGLYNILGMDKKSLSFMLAIESLLSLIAVLLVGLISGSIIAKFLFLVLKKMTGFGEDFVFHLSLSMFVVVTVFFVVLFLLLLITNILQLMKTNPIELMKKGEAGEKEPKSHWFLTLIGLISLGSGYYISLTLESPIAALSVFFVAIILVIIGTYLLMITASVTILKFLRNKETLYYRPKPFINISGMIYRMKQNGAGLASICILSTMVLVTVASTAGLYYGKEDIVKQRNTSDVSFNTQLVNDQVQPQLNQLAKEHQLKVDDSLKVDTPNINLVQQKGTRFQVFNGNDQTQNGLVALKIWTEDDYFQMTGKKANLSENQILFYPITGEYSGKTISFGDETYSIKKQIESLKLQPKINDIYNSYILFVKNAESVEKIYSALETTGAQEPLAYSTEVMMNVSGSQKNQKEFTDGVFSYQEQLNQELSQQELPSPSMPYARASEIERDRQEANQFTGGFLFIGVVFGISFTVAAALIIYYKQVSEGYSDANRFEIMQKVGLSHREVKQTIKSQILMVFILPILLAVIHLTIALPIIRKLLILFGLTNNQLITIVTVIVVAIFTLCYLFFYWQTSKVYYRIVKRN</sequence>
<keyword evidence="4 6" id="KW-1133">Transmembrane helix</keyword>
<feature type="transmembrane region" description="Helical" evidence="6">
    <location>
        <begin position="21"/>
        <end position="39"/>
    </location>
</feature>
<dbReference type="PANTHER" id="PTHR46795:SF3">
    <property type="entry name" value="ABC TRANSPORTER PERMEASE"/>
    <property type="match status" value="1"/>
</dbReference>
<evidence type="ECO:0000256" key="6">
    <source>
        <dbReference type="PIRNR" id="PIRNR018968"/>
    </source>
</evidence>
<evidence type="ECO:0000256" key="3">
    <source>
        <dbReference type="ARBA" id="ARBA00022692"/>
    </source>
</evidence>
<dbReference type="InterPro" id="IPR052536">
    <property type="entry name" value="ABC-4_Integral_Memb_Prot"/>
</dbReference>